<comment type="subunit">
    <text evidence="1">Monomer.</text>
</comment>
<protein>
    <recommendedName>
        <fullName evidence="1">Ribosomal RNA large subunit methyltransferase J</fullName>
        <ecNumber evidence="1">2.1.1.266</ecNumber>
    </recommendedName>
    <alternativeName>
        <fullName evidence="1">23S rRNA (adenine(2030)-N6)-methyltransferase</fullName>
    </alternativeName>
    <alternativeName>
        <fullName evidence="1">23S rRNA m6A2030 methyltransferase</fullName>
    </alternativeName>
</protein>
<feature type="active site" description="Proton acceptor" evidence="1">
    <location>
        <position position="164"/>
    </location>
</feature>
<gene>
    <name evidence="1 2" type="primary">rlmJ</name>
    <name evidence="2" type="ORF">GCM10007414_31050</name>
</gene>
<dbReference type="PANTHER" id="PTHR37426:SF1">
    <property type="entry name" value="RIBOSOMAL RNA LARGE SUBUNIT METHYLTRANSFERASE J"/>
    <property type="match status" value="1"/>
</dbReference>
<dbReference type="InterPro" id="IPR029063">
    <property type="entry name" value="SAM-dependent_MTases_sf"/>
</dbReference>
<name>A0ABQ1I4F2_9ALTE</name>
<feature type="binding site" evidence="1">
    <location>
        <position position="164"/>
    </location>
    <ligand>
        <name>S-adenosyl-L-methionine</name>
        <dbReference type="ChEBI" id="CHEBI:59789"/>
    </ligand>
</feature>
<keyword evidence="1" id="KW-0698">rRNA processing</keyword>
<dbReference type="HAMAP" id="MF_00934">
    <property type="entry name" value="23SrRNA_methyltr_J"/>
    <property type="match status" value="1"/>
</dbReference>
<keyword evidence="1 2" id="KW-0489">Methyltransferase</keyword>
<keyword evidence="3" id="KW-1185">Reference proteome</keyword>
<organism evidence="2 3">
    <name type="scientific">Agarivorans gilvus</name>
    <dbReference type="NCBI Taxonomy" id="680279"/>
    <lineage>
        <taxon>Bacteria</taxon>
        <taxon>Pseudomonadati</taxon>
        <taxon>Pseudomonadota</taxon>
        <taxon>Gammaproteobacteria</taxon>
        <taxon>Alteromonadales</taxon>
        <taxon>Alteromonadaceae</taxon>
        <taxon>Agarivorans</taxon>
    </lineage>
</organism>
<feature type="binding site" evidence="1">
    <location>
        <position position="42"/>
    </location>
    <ligand>
        <name>S-adenosyl-L-methionine</name>
        <dbReference type="ChEBI" id="CHEBI:59789"/>
    </ligand>
</feature>
<feature type="site" description="Interaction with substrate rRNA" evidence="1">
    <location>
        <position position="4"/>
    </location>
</feature>
<keyword evidence="1" id="KW-0808">Transferase</keyword>
<evidence type="ECO:0000256" key="1">
    <source>
        <dbReference type="HAMAP-Rule" id="MF_00934"/>
    </source>
</evidence>
<accession>A0ABQ1I4F2</accession>
<feature type="binding site" evidence="1">
    <location>
        <position position="100"/>
    </location>
    <ligand>
        <name>S-adenosyl-L-methionine</name>
        <dbReference type="ChEBI" id="CHEBI:59789"/>
    </ligand>
</feature>
<dbReference type="EC" id="2.1.1.266" evidence="1"/>
<dbReference type="Proteomes" id="UP000651977">
    <property type="component" value="Unassembled WGS sequence"/>
</dbReference>
<dbReference type="EMBL" id="BMDY01000021">
    <property type="protein sequence ID" value="GGB15378.1"/>
    <property type="molecule type" value="Genomic_DNA"/>
</dbReference>
<dbReference type="InterPro" id="IPR007473">
    <property type="entry name" value="RlmJ"/>
</dbReference>
<dbReference type="RefSeq" id="WP_055734620.1">
    <property type="nucleotide sequence ID" value="NZ_BMDY01000021.1"/>
</dbReference>
<dbReference type="GO" id="GO:0008168">
    <property type="term" value="F:methyltransferase activity"/>
    <property type="evidence" value="ECO:0007669"/>
    <property type="project" value="UniProtKB-KW"/>
</dbReference>
<evidence type="ECO:0000313" key="2">
    <source>
        <dbReference type="EMBL" id="GGB15378.1"/>
    </source>
</evidence>
<dbReference type="Pfam" id="PF04378">
    <property type="entry name" value="RsmJ"/>
    <property type="match status" value="1"/>
</dbReference>
<keyword evidence="1" id="KW-0694">RNA-binding</keyword>
<proteinExistence type="inferred from homology"/>
<feature type="binding site" evidence="1">
    <location>
        <begin position="143"/>
        <end position="144"/>
    </location>
    <ligand>
        <name>S-adenosyl-L-methionine</name>
        <dbReference type="ChEBI" id="CHEBI:59789"/>
    </ligand>
</feature>
<comment type="similarity">
    <text evidence="1">Belongs to the RlmJ family.</text>
</comment>
<feature type="binding site" evidence="1">
    <location>
        <position position="118"/>
    </location>
    <ligand>
        <name>S-adenosyl-L-methionine</name>
        <dbReference type="ChEBI" id="CHEBI:59789"/>
    </ligand>
</feature>
<keyword evidence="1" id="KW-0949">S-adenosyl-L-methionine</keyword>
<reference evidence="3" key="1">
    <citation type="journal article" date="2019" name="Int. J. Syst. Evol. Microbiol.">
        <title>The Global Catalogue of Microorganisms (GCM) 10K type strain sequencing project: providing services to taxonomists for standard genome sequencing and annotation.</title>
        <authorList>
            <consortium name="The Broad Institute Genomics Platform"/>
            <consortium name="The Broad Institute Genome Sequencing Center for Infectious Disease"/>
            <person name="Wu L."/>
            <person name="Ma J."/>
        </authorList>
    </citation>
    <scope>NUCLEOTIDE SEQUENCE [LARGE SCALE GENOMIC DNA]</scope>
    <source>
        <strain evidence="3">CGMCC 1.10131</strain>
    </source>
</reference>
<comment type="catalytic activity">
    <reaction evidence="1">
        <text>adenosine(2030) in 23S rRNA + S-adenosyl-L-methionine = N(6)-methyladenosine(2030) in 23S rRNA + S-adenosyl-L-homocysteine + H(+)</text>
        <dbReference type="Rhea" id="RHEA:43736"/>
        <dbReference type="Rhea" id="RHEA-COMP:10668"/>
        <dbReference type="Rhea" id="RHEA-COMP:10669"/>
        <dbReference type="ChEBI" id="CHEBI:15378"/>
        <dbReference type="ChEBI" id="CHEBI:57856"/>
        <dbReference type="ChEBI" id="CHEBI:59789"/>
        <dbReference type="ChEBI" id="CHEBI:74411"/>
        <dbReference type="ChEBI" id="CHEBI:74449"/>
        <dbReference type="EC" id="2.1.1.266"/>
    </reaction>
</comment>
<dbReference type="PANTHER" id="PTHR37426">
    <property type="entry name" value="RIBOSOMAL RNA LARGE SUBUNIT METHYLTRANSFERASE J"/>
    <property type="match status" value="1"/>
</dbReference>
<dbReference type="GO" id="GO:0032259">
    <property type="term" value="P:methylation"/>
    <property type="evidence" value="ECO:0007669"/>
    <property type="project" value="UniProtKB-KW"/>
</dbReference>
<feature type="binding site" evidence="1">
    <location>
        <position position="19"/>
    </location>
    <ligand>
        <name>S-adenosyl-L-methionine</name>
        <dbReference type="ChEBI" id="CHEBI:59789"/>
    </ligand>
</feature>
<comment type="function">
    <text evidence="1">Specifically methylates the adenine in position 2030 of 23S rRNA.</text>
</comment>
<dbReference type="Gene3D" id="3.40.50.150">
    <property type="entry name" value="Vaccinia Virus protein VP39"/>
    <property type="match status" value="1"/>
</dbReference>
<sequence>MLSYRHSYHAGNFADVLKHLVQQRILAYLTQKDKPLCYIDTHAGAGAYSLNSPEAQKKSEFENGIGKLWSADDLPELVKNYLKLVNQIHPEKTRQHYPGSPWIAKMMLRREDRLFLHELHPSEQAPLNSLFQRDKRAKIRQQNGHQGLIELLPPKERRGLVLIDPSYEVKDEYKTVVKTLKEAYKRFATGSYALWYPVVERYRIDNLEKQLCNSGIRNIQLFELGIRHDNEDFGMTASGMIVINPPWTLLKEMQTVLPYLAETLGEEGEGNWRAEVLVEE</sequence>
<comment type="caution">
    <text evidence="2">The sequence shown here is derived from an EMBL/GenBank/DDBJ whole genome shotgun (WGS) entry which is preliminary data.</text>
</comment>
<dbReference type="SUPFAM" id="SSF53335">
    <property type="entry name" value="S-adenosyl-L-methionine-dependent methyltransferases"/>
    <property type="match status" value="1"/>
</dbReference>
<evidence type="ECO:0000313" key="3">
    <source>
        <dbReference type="Proteomes" id="UP000651977"/>
    </source>
</evidence>